<dbReference type="InterPro" id="IPR011006">
    <property type="entry name" value="CheY-like_superfamily"/>
</dbReference>
<reference evidence="4 5" key="1">
    <citation type="submission" date="2024-03" db="EMBL/GenBank/DDBJ databases">
        <title>Novel species of the genus Variovorax.</title>
        <authorList>
            <person name="Liu Q."/>
            <person name="Xin Y.-H."/>
        </authorList>
    </citation>
    <scope>NUCLEOTIDE SEQUENCE [LARGE SCALE GENOMIC DNA]</scope>
    <source>
        <strain evidence="4 5">KACC 18501</strain>
    </source>
</reference>
<evidence type="ECO:0000256" key="2">
    <source>
        <dbReference type="PROSITE-ProRule" id="PRU00169"/>
    </source>
</evidence>
<name>A0ABU8W3E1_9BURK</name>
<dbReference type="Gene3D" id="3.40.50.2300">
    <property type="match status" value="1"/>
</dbReference>
<dbReference type="Pfam" id="PF00072">
    <property type="entry name" value="Response_reg"/>
    <property type="match status" value="1"/>
</dbReference>
<organism evidence="4 5">
    <name type="scientific">Variovorax humicola</name>
    <dbReference type="NCBI Taxonomy" id="1769758"/>
    <lineage>
        <taxon>Bacteria</taxon>
        <taxon>Pseudomonadati</taxon>
        <taxon>Pseudomonadota</taxon>
        <taxon>Betaproteobacteria</taxon>
        <taxon>Burkholderiales</taxon>
        <taxon>Comamonadaceae</taxon>
        <taxon>Variovorax</taxon>
    </lineage>
</organism>
<dbReference type="SUPFAM" id="SSF52172">
    <property type="entry name" value="CheY-like"/>
    <property type="match status" value="1"/>
</dbReference>
<keyword evidence="1 2" id="KW-0597">Phosphoprotein</keyword>
<evidence type="ECO:0000313" key="4">
    <source>
        <dbReference type="EMBL" id="MEJ8824579.1"/>
    </source>
</evidence>
<evidence type="ECO:0000259" key="3">
    <source>
        <dbReference type="PROSITE" id="PS50110"/>
    </source>
</evidence>
<dbReference type="InterPro" id="IPR001789">
    <property type="entry name" value="Sig_transdc_resp-reg_receiver"/>
</dbReference>
<sequence>MRIVYVVDGDASVREGLSRLLESAGLEAMPCASVEDFLVRVQAHQPVCVLLDVSGVWERDASVRASLHSVARTLPIIALSSSDGTAARRRAREMGARHFFHKPVDAAALLDSIDWVAHVDGRNGAT</sequence>
<proteinExistence type="predicted"/>
<dbReference type="PANTHER" id="PTHR44591:SF25">
    <property type="entry name" value="CHEMOTAXIS TWO-COMPONENT RESPONSE REGULATOR"/>
    <property type="match status" value="1"/>
</dbReference>
<dbReference type="RefSeq" id="WP_340365605.1">
    <property type="nucleotide sequence ID" value="NZ_JBBKZV010000015.1"/>
</dbReference>
<protein>
    <submittedName>
        <fullName evidence="4">Response regulator</fullName>
    </submittedName>
</protein>
<dbReference type="SMART" id="SM00448">
    <property type="entry name" value="REC"/>
    <property type="match status" value="1"/>
</dbReference>
<comment type="caution">
    <text evidence="4">The sequence shown here is derived from an EMBL/GenBank/DDBJ whole genome shotgun (WGS) entry which is preliminary data.</text>
</comment>
<dbReference type="Proteomes" id="UP001363010">
    <property type="component" value="Unassembled WGS sequence"/>
</dbReference>
<dbReference type="PANTHER" id="PTHR44591">
    <property type="entry name" value="STRESS RESPONSE REGULATOR PROTEIN 1"/>
    <property type="match status" value="1"/>
</dbReference>
<feature type="modified residue" description="4-aspartylphosphate" evidence="2">
    <location>
        <position position="52"/>
    </location>
</feature>
<dbReference type="EMBL" id="JBBKZV010000015">
    <property type="protein sequence ID" value="MEJ8824579.1"/>
    <property type="molecule type" value="Genomic_DNA"/>
</dbReference>
<keyword evidence="5" id="KW-1185">Reference proteome</keyword>
<dbReference type="PROSITE" id="PS50110">
    <property type="entry name" value="RESPONSE_REGULATORY"/>
    <property type="match status" value="1"/>
</dbReference>
<feature type="domain" description="Response regulatory" evidence="3">
    <location>
        <begin position="3"/>
        <end position="117"/>
    </location>
</feature>
<evidence type="ECO:0000313" key="5">
    <source>
        <dbReference type="Proteomes" id="UP001363010"/>
    </source>
</evidence>
<accession>A0ABU8W3E1</accession>
<gene>
    <name evidence="4" type="ORF">WKW80_21500</name>
</gene>
<dbReference type="InterPro" id="IPR050595">
    <property type="entry name" value="Bact_response_regulator"/>
</dbReference>
<evidence type="ECO:0000256" key="1">
    <source>
        <dbReference type="ARBA" id="ARBA00022553"/>
    </source>
</evidence>